<accession>A0A1E3LRU2</accession>
<evidence type="ECO:0000259" key="4">
    <source>
        <dbReference type="Pfam" id="PF10531"/>
    </source>
</evidence>
<organism evidence="5 6">
    <name type="scientific">Sphingomonas turrisvirgatae</name>
    <dbReference type="NCBI Taxonomy" id="1888892"/>
    <lineage>
        <taxon>Bacteria</taxon>
        <taxon>Pseudomonadati</taxon>
        <taxon>Pseudomonadota</taxon>
        <taxon>Alphaproteobacteria</taxon>
        <taxon>Sphingomonadales</taxon>
        <taxon>Sphingomonadaceae</taxon>
        <taxon>Sphingomonas</taxon>
    </lineage>
</organism>
<feature type="domain" description="Soluble ligand binding" evidence="4">
    <location>
        <begin position="209"/>
        <end position="254"/>
    </location>
</feature>
<dbReference type="AlphaFoldDB" id="A0A1E3LRU2"/>
<feature type="signal peptide" evidence="2">
    <location>
        <begin position="1"/>
        <end position="26"/>
    </location>
</feature>
<comment type="caution">
    <text evidence="5">The sequence shown here is derived from an EMBL/GenBank/DDBJ whole genome shotgun (WGS) entry which is preliminary data.</text>
</comment>
<evidence type="ECO:0000256" key="1">
    <source>
        <dbReference type="ARBA" id="ARBA00022729"/>
    </source>
</evidence>
<feature type="domain" description="Soluble ligand binding" evidence="4">
    <location>
        <begin position="129"/>
        <end position="177"/>
    </location>
</feature>
<dbReference type="EMBL" id="MDDS01000068">
    <property type="protein sequence ID" value="ODP36469.1"/>
    <property type="molecule type" value="Genomic_DNA"/>
</dbReference>
<dbReference type="Pfam" id="PF10531">
    <property type="entry name" value="SLBB"/>
    <property type="match status" value="2"/>
</dbReference>
<dbReference type="PANTHER" id="PTHR33619">
    <property type="entry name" value="POLYSACCHARIDE EXPORT PROTEIN GFCE-RELATED"/>
    <property type="match status" value="1"/>
</dbReference>
<dbReference type="Gene3D" id="3.30.1950.10">
    <property type="entry name" value="wza like domain"/>
    <property type="match status" value="1"/>
</dbReference>
<proteinExistence type="predicted"/>
<name>A0A1E3LRU2_9SPHN</name>
<dbReference type="GO" id="GO:0015159">
    <property type="term" value="F:polysaccharide transmembrane transporter activity"/>
    <property type="evidence" value="ECO:0007669"/>
    <property type="project" value="InterPro"/>
</dbReference>
<protein>
    <recommendedName>
        <fullName evidence="7">Polysaccharide transporter</fullName>
    </recommendedName>
</protein>
<dbReference type="PANTHER" id="PTHR33619:SF3">
    <property type="entry name" value="POLYSACCHARIDE EXPORT PROTEIN GFCE-RELATED"/>
    <property type="match status" value="1"/>
</dbReference>
<dbReference type="InterPro" id="IPR003715">
    <property type="entry name" value="Poly_export_N"/>
</dbReference>
<sequence length="280" mass="29955">MVSLFKRWIAACLMAVAVTTVMPAAAQTPVAPPASATASDPARNTVERERYILGRGDVVEVSVIGRPEYLARVQIQEDGTILLPFINNVPAAGRSVLELRNQVRGELVKGQYFADPAVNVTVVSFASRYVTVLGQVRQPGVVPIDRSYRVSEIIARAGGVASDTIDTITLTRPDGKSVDLSLRRIATAGPEGDPMVADGDKVYVAPAKVFYINGQVNKPGTYPIVQGMTVQMALSYGGGLTAIGSSKRVKITRGSTELARVKPTEIVQPDDVIVVGERFF</sequence>
<reference evidence="5 6" key="1">
    <citation type="submission" date="2016-08" db="EMBL/GenBank/DDBJ databases">
        <title>Draft genome of the agarase producing Sphingomonas sp. MCT13.</title>
        <authorList>
            <person name="D'Andrea M.M."/>
            <person name="Rossolini G.M."/>
            <person name="Thaller M.C."/>
        </authorList>
    </citation>
    <scope>NUCLEOTIDE SEQUENCE [LARGE SCALE GENOMIC DNA]</scope>
    <source>
        <strain evidence="5 6">MCT13</strain>
    </source>
</reference>
<keyword evidence="6" id="KW-1185">Reference proteome</keyword>
<dbReference type="InterPro" id="IPR049712">
    <property type="entry name" value="Poly_export"/>
</dbReference>
<gene>
    <name evidence="5" type="ORF">BFL28_05630</name>
</gene>
<feature type="domain" description="Polysaccharide export protein N-terminal" evidence="3">
    <location>
        <begin position="48"/>
        <end position="122"/>
    </location>
</feature>
<evidence type="ECO:0000256" key="2">
    <source>
        <dbReference type="SAM" id="SignalP"/>
    </source>
</evidence>
<keyword evidence="1 2" id="KW-0732">Signal</keyword>
<evidence type="ECO:0000313" key="5">
    <source>
        <dbReference type="EMBL" id="ODP36469.1"/>
    </source>
</evidence>
<evidence type="ECO:0000259" key="3">
    <source>
        <dbReference type="Pfam" id="PF02563"/>
    </source>
</evidence>
<dbReference type="Pfam" id="PF02563">
    <property type="entry name" value="Poly_export"/>
    <property type="match status" value="1"/>
</dbReference>
<evidence type="ECO:0000313" key="6">
    <source>
        <dbReference type="Proteomes" id="UP000094487"/>
    </source>
</evidence>
<feature type="chain" id="PRO_5009131959" description="Polysaccharide transporter" evidence="2">
    <location>
        <begin position="27"/>
        <end position="280"/>
    </location>
</feature>
<dbReference type="Gene3D" id="3.10.560.10">
    <property type="entry name" value="Outer membrane lipoprotein wza domain like"/>
    <property type="match status" value="2"/>
</dbReference>
<evidence type="ECO:0008006" key="7">
    <source>
        <dbReference type="Google" id="ProtNLM"/>
    </source>
</evidence>
<dbReference type="STRING" id="1888892.BFL28_05630"/>
<dbReference type="InterPro" id="IPR019554">
    <property type="entry name" value="Soluble_ligand-bd"/>
</dbReference>
<dbReference type="Proteomes" id="UP000094487">
    <property type="component" value="Unassembled WGS sequence"/>
</dbReference>